<proteinExistence type="predicted"/>
<evidence type="ECO:0000256" key="1">
    <source>
        <dbReference type="SAM" id="Phobius"/>
    </source>
</evidence>
<evidence type="ECO:0000313" key="3">
    <source>
        <dbReference type="Proteomes" id="UP000717585"/>
    </source>
</evidence>
<dbReference type="Proteomes" id="UP000717585">
    <property type="component" value="Unassembled WGS sequence"/>
</dbReference>
<evidence type="ECO:0000313" key="2">
    <source>
        <dbReference type="EMBL" id="KAG9397672.1"/>
    </source>
</evidence>
<comment type="caution">
    <text evidence="2">The sequence shown here is derived from an EMBL/GenBank/DDBJ whole genome shotgun (WGS) entry which is preliminary data.</text>
</comment>
<sequence>MVLAAVADAINSVNVQTTQSYIKLLNSTFKFVVNLSVVLISLHRLVVYGMSFLDRNRQSNDANKRPADAIEMLPDQGSIQKQSRMLTQAVVVQLVKPTPRRMLTYSDNIESSSQTDEIRTLDGWTSEEDNLF</sequence>
<dbReference type="EMBL" id="JAHDYR010000001">
    <property type="protein sequence ID" value="KAG9397672.1"/>
    <property type="molecule type" value="Genomic_DNA"/>
</dbReference>
<reference evidence="2" key="1">
    <citation type="submission" date="2021-05" db="EMBL/GenBank/DDBJ databases">
        <title>A free-living protist that lacks canonical eukaryotic 1 DNA replication and segregation systems.</title>
        <authorList>
            <person name="Salas-Leiva D.E."/>
            <person name="Tromer E.C."/>
            <person name="Curtis B.A."/>
            <person name="Jerlstrom-Hultqvist J."/>
            <person name="Kolisko M."/>
            <person name="Yi Z."/>
            <person name="Salas-Leiva J.S."/>
            <person name="Gallot-Lavallee L."/>
            <person name="Kops G.J.P.L."/>
            <person name="Archibald J.M."/>
            <person name="Simpson A.G.B."/>
            <person name="Roger A.J."/>
        </authorList>
    </citation>
    <scope>NUCLEOTIDE SEQUENCE</scope>
    <source>
        <strain evidence="2">BICM</strain>
    </source>
</reference>
<dbReference type="AlphaFoldDB" id="A0A8J6E6Z4"/>
<gene>
    <name evidence="2" type="ORF">J8273_0802</name>
</gene>
<keyword evidence="1" id="KW-0812">Transmembrane</keyword>
<keyword evidence="1" id="KW-0472">Membrane</keyword>
<keyword evidence="1" id="KW-1133">Transmembrane helix</keyword>
<protein>
    <submittedName>
        <fullName evidence="2">Uncharacterized protein</fullName>
    </submittedName>
</protein>
<feature type="transmembrane region" description="Helical" evidence="1">
    <location>
        <begin position="31"/>
        <end position="53"/>
    </location>
</feature>
<keyword evidence="3" id="KW-1185">Reference proteome</keyword>
<organism evidence="2 3">
    <name type="scientific">Carpediemonas membranifera</name>
    <dbReference type="NCBI Taxonomy" id="201153"/>
    <lineage>
        <taxon>Eukaryota</taxon>
        <taxon>Metamonada</taxon>
        <taxon>Carpediemonas-like organisms</taxon>
        <taxon>Carpediemonas</taxon>
    </lineage>
</organism>
<name>A0A8J6E6Z4_9EUKA</name>
<accession>A0A8J6E6Z4</accession>